<protein>
    <submittedName>
        <fullName evidence="1">Uncharacterized protein</fullName>
    </submittedName>
</protein>
<name>A0ACC6M9N6_9BACI</name>
<sequence>MKNKTLENRNWLLFLGAISGLLGGSGFARLMHAQAIYSSILGILLAITGITGAFLCWKEWNKSKTNEEQSTNS</sequence>
<dbReference type="EMBL" id="JAWZSR010000015">
    <property type="protein sequence ID" value="MDX8047567.1"/>
    <property type="molecule type" value="Genomic_DNA"/>
</dbReference>
<keyword evidence="2" id="KW-1185">Reference proteome</keyword>
<evidence type="ECO:0000313" key="1">
    <source>
        <dbReference type="EMBL" id="MDX8047567.1"/>
    </source>
</evidence>
<organism evidence="1 2">
    <name type="scientific">Gracilibacillus pellucidus</name>
    <dbReference type="NCBI Taxonomy" id="3095368"/>
    <lineage>
        <taxon>Bacteria</taxon>
        <taxon>Bacillati</taxon>
        <taxon>Bacillota</taxon>
        <taxon>Bacilli</taxon>
        <taxon>Bacillales</taxon>
        <taxon>Bacillaceae</taxon>
        <taxon>Gracilibacillus</taxon>
    </lineage>
</organism>
<reference evidence="1" key="1">
    <citation type="submission" date="2023-11" db="EMBL/GenBank/DDBJ databases">
        <title>Gracilibacillus pellucida a moderately halophilic bacterium isolated from saline soil in Xinjiang province.</title>
        <authorList>
            <person name="Zhang Z."/>
            <person name="Tan F."/>
            <person name="Wang Y."/>
            <person name="Xia M."/>
        </authorList>
    </citation>
    <scope>NUCLEOTIDE SEQUENCE</scope>
    <source>
        <strain evidence="1">S3-1-1</strain>
    </source>
</reference>
<comment type="caution">
    <text evidence="1">The sequence shown here is derived from an EMBL/GenBank/DDBJ whole genome shotgun (WGS) entry which is preliminary data.</text>
</comment>
<accession>A0ACC6M9N6</accession>
<evidence type="ECO:0000313" key="2">
    <source>
        <dbReference type="Proteomes" id="UP001277972"/>
    </source>
</evidence>
<proteinExistence type="predicted"/>
<dbReference type="Proteomes" id="UP001277972">
    <property type="component" value="Unassembled WGS sequence"/>
</dbReference>
<gene>
    <name evidence="1" type="ORF">SH601_16500</name>
</gene>